<dbReference type="EMBL" id="JXTC01000410">
    <property type="protein sequence ID" value="PON56306.1"/>
    <property type="molecule type" value="Genomic_DNA"/>
</dbReference>
<gene>
    <name evidence="1" type="ORF">TorRG33x02_296710</name>
</gene>
<dbReference type="PANTHER" id="PTHR33710:SF62">
    <property type="entry name" value="DUF4283 DOMAIN PROTEIN"/>
    <property type="match status" value="1"/>
</dbReference>
<dbReference type="STRING" id="63057.A0A2P5C5I2"/>
<dbReference type="InterPro" id="IPR036691">
    <property type="entry name" value="Endo/exonu/phosph_ase_sf"/>
</dbReference>
<reference evidence="2" key="1">
    <citation type="submission" date="2016-06" db="EMBL/GenBank/DDBJ databases">
        <title>Parallel loss of symbiosis genes in relatives of nitrogen-fixing non-legume Parasponia.</title>
        <authorList>
            <person name="Van Velzen R."/>
            <person name="Holmer R."/>
            <person name="Bu F."/>
            <person name="Rutten L."/>
            <person name="Van Zeijl A."/>
            <person name="Liu W."/>
            <person name="Santuari L."/>
            <person name="Cao Q."/>
            <person name="Sharma T."/>
            <person name="Shen D."/>
            <person name="Roswanjaya Y."/>
            <person name="Wardhani T."/>
            <person name="Kalhor M.S."/>
            <person name="Jansen J."/>
            <person name="Van den Hoogen J."/>
            <person name="Gungor B."/>
            <person name="Hartog M."/>
            <person name="Hontelez J."/>
            <person name="Verver J."/>
            <person name="Yang W.-C."/>
            <person name="Schijlen E."/>
            <person name="Repin R."/>
            <person name="Schilthuizen M."/>
            <person name="Schranz E."/>
            <person name="Heidstra R."/>
            <person name="Miyata K."/>
            <person name="Fedorova E."/>
            <person name="Kohlen W."/>
            <person name="Bisseling T."/>
            <person name="Smit S."/>
            <person name="Geurts R."/>
        </authorList>
    </citation>
    <scope>NUCLEOTIDE SEQUENCE [LARGE SCALE GENOMIC DNA]</scope>
    <source>
        <strain evidence="2">cv. RG33-2</strain>
    </source>
</reference>
<dbReference type="InParanoid" id="A0A2P5C5I2"/>
<dbReference type="SUPFAM" id="SSF56219">
    <property type="entry name" value="DNase I-like"/>
    <property type="match status" value="1"/>
</dbReference>
<dbReference type="Gene3D" id="3.60.10.10">
    <property type="entry name" value="Endonuclease/exonuclease/phosphatase"/>
    <property type="match status" value="1"/>
</dbReference>
<dbReference type="Proteomes" id="UP000237000">
    <property type="component" value="Unassembled WGS sequence"/>
</dbReference>
<keyword evidence="1" id="KW-0255">Endonuclease</keyword>
<dbReference type="AlphaFoldDB" id="A0A2P5C5I2"/>
<proteinExistence type="predicted"/>
<keyword evidence="2" id="KW-1185">Reference proteome</keyword>
<organism evidence="1 2">
    <name type="scientific">Trema orientale</name>
    <name type="common">Charcoal tree</name>
    <name type="synonym">Celtis orientalis</name>
    <dbReference type="NCBI Taxonomy" id="63057"/>
    <lineage>
        <taxon>Eukaryota</taxon>
        <taxon>Viridiplantae</taxon>
        <taxon>Streptophyta</taxon>
        <taxon>Embryophyta</taxon>
        <taxon>Tracheophyta</taxon>
        <taxon>Spermatophyta</taxon>
        <taxon>Magnoliopsida</taxon>
        <taxon>eudicotyledons</taxon>
        <taxon>Gunneridae</taxon>
        <taxon>Pentapetalae</taxon>
        <taxon>rosids</taxon>
        <taxon>fabids</taxon>
        <taxon>Rosales</taxon>
        <taxon>Cannabaceae</taxon>
        <taxon>Trema</taxon>
    </lineage>
</organism>
<sequence>MFTQPWCCLGDFNAILCHDEKLGGSEKNNLSMNHFRRVLEDCGLSDLGFEGELMTWNNGRGGRANVQERLDIGVATSEWRSLFPGYKLSHLDFWGSDHRAILLNVFPSLGGAVSSNNGQGFRFELALLCDDECIKVVACSWQSCNFSGSVESFLSGLKKCGTKLRS</sequence>
<dbReference type="GO" id="GO:0004519">
    <property type="term" value="F:endonuclease activity"/>
    <property type="evidence" value="ECO:0007669"/>
    <property type="project" value="UniProtKB-KW"/>
</dbReference>
<dbReference type="GO" id="GO:0004527">
    <property type="term" value="F:exonuclease activity"/>
    <property type="evidence" value="ECO:0007669"/>
    <property type="project" value="UniProtKB-KW"/>
</dbReference>
<comment type="caution">
    <text evidence="1">The sequence shown here is derived from an EMBL/GenBank/DDBJ whole genome shotgun (WGS) entry which is preliminary data.</text>
</comment>
<dbReference type="OrthoDB" id="1113909at2759"/>
<keyword evidence="1" id="KW-0378">Hydrolase</keyword>
<evidence type="ECO:0000313" key="1">
    <source>
        <dbReference type="EMBL" id="PON56306.1"/>
    </source>
</evidence>
<accession>A0A2P5C5I2</accession>
<evidence type="ECO:0000313" key="2">
    <source>
        <dbReference type="Proteomes" id="UP000237000"/>
    </source>
</evidence>
<protein>
    <submittedName>
        <fullName evidence="1">Endonuclease/exonuclease/phosphatase</fullName>
    </submittedName>
</protein>
<name>A0A2P5C5I2_TREOI</name>
<keyword evidence="1" id="KW-0540">Nuclease</keyword>
<dbReference type="PANTHER" id="PTHR33710">
    <property type="entry name" value="BNAC02G09200D PROTEIN"/>
    <property type="match status" value="1"/>
</dbReference>
<keyword evidence="1" id="KW-0269">Exonuclease</keyword>